<evidence type="ECO:0000313" key="1">
    <source>
        <dbReference type="EMBL" id="MEL7696393.1"/>
    </source>
</evidence>
<accession>A0ABU9MLM8</accession>
<name>A0ABU9MLM8_9GAMM</name>
<proteinExistence type="predicted"/>
<protein>
    <submittedName>
        <fullName evidence="1">Type II toxin-antitoxin system RelE/ParE family toxin</fullName>
    </submittedName>
</protein>
<keyword evidence="2" id="KW-1185">Reference proteome</keyword>
<dbReference type="Gene3D" id="3.30.2310.20">
    <property type="entry name" value="RelE-like"/>
    <property type="match status" value="1"/>
</dbReference>
<comment type="caution">
    <text evidence="1">The sequence shown here is derived from an EMBL/GenBank/DDBJ whole genome shotgun (WGS) entry which is preliminary data.</text>
</comment>
<organism evidence="1 2">
    <name type="scientific">Pantoea brenneri</name>
    <dbReference type="NCBI Taxonomy" id="472694"/>
    <lineage>
        <taxon>Bacteria</taxon>
        <taxon>Pseudomonadati</taxon>
        <taxon>Pseudomonadota</taxon>
        <taxon>Gammaproteobacteria</taxon>
        <taxon>Enterobacterales</taxon>
        <taxon>Erwiniaceae</taxon>
        <taxon>Pantoea</taxon>
    </lineage>
</organism>
<dbReference type="InterPro" id="IPR035093">
    <property type="entry name" value="RelE/ParE_toxin_dom_sf"/>
</dbReference>
<evidence type="ECO:0000313" key="2">
    <source>
        <dbReference type="Proteomes" id="UP001468095"/>
    </source>
</evidence>
<dbReference type="EMBL" id="JBCGBG010000002">
    <property type="protein sequence ID" value="MEL7696393.1"/>
    <property type="molecule type" value="Genomic_DNA"/>
</dbReference>
<gene>
    <name evidence="1" type="ORF">AABB92_12110</name>
</gene>
<dbReference type="Proteomes" id="UP001468095">
    <property type="component" value="Unassembled WGS sequence"/>
</dbReference>
<reference evidence="1 2" key="1">
    <citation type="submission" date="2024-04" db="EMBL/GenBank/DDBJ databases">
        <authorList>
            <person name="Suleimanova A.D."/>
            <person name="Pudova D.S."/>
            <person name="Shagimardanova E.I."/>
            <person name="Sharipova M.R."/>
        </authorList>
    </citation>
    <scope>NUCLEOTIDE SEQUENCE [LARGE SCALE GENOMIC DNA]</scope>
    <source>
        <strain evidence="1 2">3.1</strain>
    </source>
</reference>
<sequence length="52" mass="6101">MIKSRKHKGLQRLYEKGDTSGLQAKDIDRIRLRLRVLDNAMTINEFSHFQDG</sequence>